<dbReference type="GO" id="GO:0005576">
    <property type="term" value="C:extracellular region"/>
    <property type="evidence" value="ECO:0007669"/>
    <property type="project" value="InterPro"/>
</dbReference>
<comment type="function">
    <text evidence="8">Ligand for members of the frizzled family of seven transmembrane receptors.</text>
</comment>
<evidence type="ECO:0000256" key="9">
    <source>
        <dbReference type="SAM" id="MobiDB-lite"/>
    </source>
</evidence>
<dbReference type="GO" id="GO:0016055">
    <property type="term" value="P:Wnt signaling pathway"/>
    <property type="evidence" value="ECO:0007669"/>
    <property type="project" value="UniProtKB-KW"/>
</dbReference>
<evidence type="ECO:0000256" key="6">
    <source>
        <dbReference type="ARBA" id="ARBA00022687"/>
    </source>
</evidence>
<keyword evidence="5" id="KW-0272">Extracellular matrix</keyword>
<comment type="similarity">
    <text evidence="2 8">Belongs to the Wnt family.</text>
</comment>
<evidence type="ECO:0000313" key="10">
    <source>
        <dbReference type="EMBL" id="KJH52823.1"/>
    </source>
</evidence>
<keyword evidence="3 8" id="KW-0217">Developmental protein</keyword>
<name>A0A0D8Y7K1_DICVI</name>
<evidence type="ECO:0000256" key="8">
    <source>
        <dbReference type="RuleBase" id="RU003500"/>
    </source>
</evidence>
<evidence type="ECO:0000256" key="1">
    <source>
        <dbReference type="ARBA" id="ARBA00004498"/>
    </source>
</evidence>
<evidence type="ECO:0000256" key="4">
    <source>
        <dbReference type="ARBA" id="ARBA00022525"/>
    </source>
</evidence>
<evidence type="ECO:0000256" key="3">
    <source>
        <dbReference type="ARBA" id="ARBA00022473"/>
    </source>
</evidence>
<protein>
    <recommendedName>
        <fullName evidence="8">Protein Wnt</fullName>
    </recommendedName>
</protein>
<feature type="compositionally biased region" description="Basic residues" evidence="9">
    <location>
        <begin position="89"/>
        <end position="98"/>
    </location>
</feature>
<comment type="subcellular location">
    <subcellularLocation>
        <location evidence="1 8">Secreted</location>
        <location evidence="1 8">Extracellular space</location>
        <location evidence="1 8">Extracellular matrix</location>
    </subcellularLocation>
</comment>
<keyword evidence="7" id="KW-1015">Disulfide bond</keyword>
<organism evidence="10 11">
    <name type="scientific">Dictyocaulus viviparus</name>
    <name type="common">Bovine lungworm</name>
    <dbReference type="NCBI Taxonomy" id="29172"/>
    <lineage>
        <taxon>Eukaryota</taxon>
        <taxon>Metazoa</taxon>
        <taxon>Ecdysozoa</taxon>
        <taxon>Nematoda</taxon>
        <taxon>Chromadorea</taxon>
        <taxon>Rhabditida</taxon>
        <taxon>Rhabditina</taxon>
        <taxon>Rhabditomorpha</taxon>
        <taxon>Strongyloidea</taxon>
        <taxon>Metastrongylidae</taxon>
        <taxon>Dictyocaulus</taxon>
    </lineage>
</organism>
<keyword evidence="11" id="KW-1185">Reference proteome</keyword>
<dbReference type="Pfam" id="PF00110">
    <property type="entry name" value="wnt"/>
    <property type="match status" value="1"/>
</dbReference>
<sequence length="136" mass="15414">MILPTGIKKKQHNHGSKIVTGSRLRFTAQISTPSDSPPSLECILYILFVVKADSLQTFIETEKLSAETDVKKPLPSRNCKASRPSPVTKRARKRLRRKERSERQNPIRGNEMVYVIRSPSYCERNDSAGTMSIKDL</sequence>
<evidence type="ECO:0000256" key="7">
    <source>
        <dbReference type="ARBA" id="ARBA00023157"/>
    </source>
</evidence>
<dbReference type="GO" id="GO:0005102">
    <property type="term" value="F:signaling receptor binding"/>
    <property type="evidence" value="ECO:0007669"/>
    <property type="project" value="InterPro"/>
</dbReference>
<accession>A0A0D8Y7K1</accession>
<dbReference type="Proteomes" id="UP000053766">
    <property type="component" value="Unassembled WGS sequence"/>
</dbReference>
<reference evidence="10 11" key="1">
    <citation type="submission" date="2013-11" db="EMBL/GenBank/DDBJ databases">
        <title>Draft genome of the bovine lungworm Dictyocaulus viviparus.</title>
        <authorList>
            <person name="Mitreva M."/>
        </authorList>
    </citation>
    <scope>NUCLEOTIDE SEQUENCE [LARGE SCALE GENOMIC DNA]</scope>
    <source>
        <strain evidence="10 11">HannoverDv2000</strain>
    </source>
</reference>
<keyword evidence="6 8" id="KW-0879">Wnt signaling pathway</keyword>
<evidence type="ECO:0000313" key="11">
    <source>
        <dbReference type="Proteomes" id="UP000053766"/>
    </source>
</evidence>
<keyword evidence="4" id="KW-0964">Secreted</keyword>
<evidence type="ECO:0000256" key="2">
    <source>
        <dbReference type="ARBA" id="ARBA00005683"/>
    </source>
</evidence>
<dbReference type="AlphaFoldDB" id="A0A0D8Y7K1"/>
<evidence type="ECO:0000256" key="5">
    <source>
        <dbReference type="ARBA" id="ARBA00022530"/>
    </source>
</evidence>
<gene>
    <name evidence="10" type="ORF">DICVIV_01030</name>
</gene>
<feature type="region of interest" description="Disordered" evidence="9">
    <location>
        <begin position="66"/>
        <end position="110"/>
    </location>
</feature>
<dbReference type="InterPro" id="IPR005817">
    <property type="entry name" value="Wnt"/>
</dbReference>
<dbReference type="EMBL" id="KN716159">
    <property type="protein sequence ID" value="KJH52823.1"/>
    <property type="molecule type" value="Genomic_DNA"/>
</dbReference>
<proteinExistence type="inferred from homology"/>
<dbReference type="STRING" id="29172.A0A0D8Y7K1"/>
<reference evidence="11" key="2">
    <citation type="journal article" date="2016" name="Sci. Rep.">
        <title>Dictyocaulus viviparus genome, variome and transcriptome elucidate lungworm biology and support future intervention.</title>
        <authorList>
            <person name="McNulty S.N."/>
            <person name="Strube C."/>
            <person name="Rosa B.A."/>
            <person name="Martin J.C."/>
            <person name="Tyagi R."/>
            <person name="Choi Y.J."/>
            <person name="Wang Q."/>
            <person name="Hallsworth Pepin K."/>
            <person name="Zhang X."/>
            <person name="Ozersky P."/>
            <person name="Wilson R.K."/>
            <person name="Sternberg P.W."/>
            <person name="Gasser R.B."/>
            <person name="Mitreva M."/>
        </authorList>
    </citation>
    <scope>NUCLEOTIDE SEQUENCE [LARGE SCALE GENOMIC DNA]</scope>
    <source>
        <strain evidence="11">HannoverDv2000</strain>
    </source>
</reference>